<dbReference type="AlphaFoldDB" id="A0A238BVK9"/>
<dbReference type="PANTHER" id="PTHR45961:SF9">
    <property type="entry name" value="DUAL SPECIFICITY PROTEIN PHOSPHATASE 14"/>
    <property type="match status" value="1"/>
</dbReference>
<dbReference type="PROSITE" id="PS50054">
    <property type="entry name" value="TYR_PHOSPHATASE_DUAL"/>
    <property type="match status" value="3"/>
</dbReference>
<proteinExistence type="inferred from homology"/>
<feature type="transmembrane region" description="Helical" evidence="4">
    <location>
        <begin position="214"/>
        <end position="234"/>
    </location>
</feature>
<dbReference type="EMBL" id="KZ269999">
    <property type="protein sequence ID" value="OZC08946.1"/>
    <property type="molecule type" value="Genomic_DNA"/>
</dbReference>
<dbReference type="InterPro" id="IPR029021">
    <property type="entry name" value="Prot-tyrosine_phosphatase-like"/>
</dbReference>
<organism evidence="7 8">
    <name type="scientific">Onchocerca flexuosa</name>
    <dbReference type="NCBI Taxonomy" id="387005"/>
    <lineage>
        <taxon>Eukaryota</taxon>
        <taxon>Metazoa</taxon>
        <taxon>Ecdysozoa</taxon>
        <taxon>Nematoda</taxon>
        <taxon>Chromadorea</taxon>
        <taxon>Rhabditida</taxon>
        <taxon>Spirurina</taxon>
        <taxon>Spiruromorpha</taxon>
        <taxon>Filarioidea</taxon>
        <taxon>Onchocercidae</taxon>
        <taxon>Onchocerca</taxon>
    </lineage>
</organism>
<dbReference type="Proteomes" id="UP000242913">
    <property type="component" value="Unassembled WGS sequence"/>
</dbReference>
<evidence type="ECO:0000256" key="2">
    <source>
        <dbReference type="ARBA" id="ARBA00022801"/>
    </source>
</evidence>
<evidence type="ECO:0000259" key="6">
    <source>
        <dbReference type="PROSITE" id="PS50056"/>
    </source>
</evidence>
<dbReference type="Pfam" id="PF00782">
    <property type="entry name" value="DSPc"/>
    <property type="match status" value="3"/>
</dbReference>
<dbReference type="InterPro" id="IPR052103">
    <property type="entry name" value="Dual_spec_Phospatases"/>
</dbReference>
<dbReference type="SMART" id="SM00195">
    <property type="entry name" value="DSPc"/>
    <property type="match status" value="3"/>
</dbReference>
<feature type="domain" description="Tyrosine-protein phosphatase" evidence="5">
    <location>
        <begin position="488"/>
        <end position="629"/>
    </location>
</feature>
<evidence type="ECO:0000313" key="8">
    <source>
        <dbReference type="Proteomes" id="UP000242913"/>
    </source>
</evidence>
<dbReference type="PROSITE" id="PS00383">
    <property type="entry name" value="TYR_PHOSPHATASE_1"/>
    <property type="match status" value="3"/>
</dbReference>
<keyword evidence="4" id="KW-0812">Transmembrane</keyword>
<dbReference type="PROSITE" id="PS50056">
    <property type="entry name" value="TYR_PHOSPHATASE_2"/>
    <property type="match status" value="3"/>
</dbReference>
<evidence type="ECO:0000259" key="5">
    <source>
        <dbReference type="PROSITE" id="PS50054"/>
    </source>
</evidence>
<protein>
    <recommendedName>
        <fullName evidence="9">Dual specificity phosphatase, catalytic domain protein</fullName>
    </recommendedName>
</protein>
<evidence type="ECO:0000256" key="1">
    <source>
        <dbReference type="ARBA" id="ARBA00008601"/>
    </source>
</evidence>
<reference evidence="7 8" key="1">
    <citation type="submission" date="2015-12" db="EMBL/GenBank/DDBJ databases">
        <title>Draft genome of the nematode, Onchocerca flexuosa.</title>
        <authorList>
            <person name="Mitreva M."/>
        </authorList>
    </citation>
    <scope>NUCLEOTIDE SEQUENCE [LARGE SCALE GENOMIC DNA]</scope>
    <source>
        <strain evidence="7">Red Deer</strain>
    </source>
</reference>
<feature type="domain" description="Tyrosine specific protein phosphatases" evidence="6">
    <location>
        <begin position="101"/>
        <end position="160"/>
    </location>
</feature>
<feature type="domain" description="Tyrosine-protein phosphatase" evidence="5">
    <location>
        <begin position="274"/>
        <end position="415"/>
    </location>
</feature>
<dbReference type="Gene3D" id="3.90.190.10">
    <property type="entry name" value="Protein tyrosine phosphatase superfamily"/>
    <property type="match status" value="3"/>
</dbReference>
<dbReference type="SUPFAM" id="SSF52799">
    <property type="entry name" value="(Phosphotyrosine protein) phosphatases II"/>
    <property type="match status" value="3"/>
</dbReference>
<accession>A0A238BVK9</accession>
<keyword evidence="4" id="KW-0472">Membrane</keyword>
<keyword evidence="4" id="KW-1133">Transmembrane helix</keyword>
<dbReference type="InterPro" id="IPR000387">
    <property type="entry name" value="Tyr_Pase_dom"/>
</dbReference>
<feature type="domain" description="Tyrosine specific protein phosphatases" evidence="6">
    <location>
        <begin position="335"/>
        <end position="393"/>
    </location>
</feature>
<dbReference type="InterPro" id="IPR000340">
    <property type="entry name" value="Dual-sp_phosphatase_cat-dom"/>
</dbReference>
<dbReference type="PANTHER" id="PTHR45961">
    <property type="entry name" value="IP21249P"/>
    <property type="match status" value="1"/>
</dbReference>
<sequence>MSRDQSYEINPEYAKLTQLVPGLFICGVSELNRHNIEKNGITMIINATNEKVGTIVIKHFITFDFDLLPIDGFPNVPNLKILGNIARIKLWIDDTPETDIYSHLDVVSDQIEAVIADGGAVLVHCVAGVSRSSTICLAFLTKYRCRSLRDAYFLMFSKRPLVRPNIGFWRQLIQFEQEVKHGPASVTMVYDETQADHLLPDVYINQAIQPMQPFWITLLVIGAVLLSLSIYFHFPIQIHFQSLFFSNMVMVETKECHTVASTSFLINPTPEYGQITELVPRLFICDASSLTWDNMNKYKISLIINATTEVPSIRSLGSIPRIKLWLDDTPSTDIYQYFDLISDQIEMTIAAGSNVLVHCVAGISRSATICLAFLTKFRCKSLRQAYLLMAQKRSLVRPNVGFWRQLITYEKEIKNCMASVKLVRSRENPENVLPDVYLSESFALRTKFSYFWRKLKASLQHMRNSNFQQHSRQEMSLVSFNVDPEYAQITEIVRGLYICGVSSLTAENMKKYNISFIVNATNEVPNVLSLGNIPRVKLWLEDNPQVSVYPLLDHQADRIEAEIASGGNVLVHCVAGVSRSATICLAFLTKFRCRSLRQAYHVMAKKRPLVRPNIGFWRQLIAYEQDVKQNIGTVQLVRNEEYPDQVIPDVYLDEEIRAHKLSPTGNANVDGWNHERRSSGGRLKFKPVLEPVLECVEATA</sequence>
<dbReference type="OrthoDB" id="285418at2759"/>
<keyword evidence="3" id="KW-0904">Protein phosphatase</keyword>
<dbReference type="InterPro" id="IPR016130">
    <property type="entry name" value="Tyr_Pase_AS"/>
</dbReference>
<evidence type="ECO:0000256" key="4">
    <source>
        <dbReference type="SAM" id="Phobius"/>
    </source>
</evidence>
<name>A0A238BVK9_9BILA</name>
<evidence type="ECO:0000256" key="3">
    <source>
        <dbReference type="ARBA" id="ARBA00022912"/>
    </source>
</evidence>
<keyword evidence="2" id="KW-0378">Hydrolase</keyword>
<dbReference type="InterPro" id="IPR020422">
    <property type="entry name" value="TYR_PHOSPHATASE_DUAL_dom"/>
</dbReference>
<evidence type="ECO:0008006" key="9">
    <source>
        <dbReference type="Google" id="ProtNLM"/>
    </source>
</evidence>
<dbReference type="GO" id="GO:0005737">
    <property type="term" value="C:cytoplasm"/>
    <property type="evidence" value="ECO:0007669"/>
    <property type="project" value="TreeGrafter"/>
</dbReference>
<feature type="domain" description="Tyrosine specific protein phosphatases" evidence="6">
    <location>
        <begin position="546"/>
        <end position="608"/>
    </location>
</feature>
<feature type="domain" description="Tyrosine-protein phosphatase" evidence="5">
    <location>
        <begin position="15"/>
        <end position="181"/>
    </location>
</feature>
<evidence type="ECO:0000313" key="7">
    <source>
        <dbReference type="EMBL" id="OZC08946.1"/>
    </source>
</evidence>
<comment type="similarity">
    <text evidence="1">Belongs to the protein-tyrosine phosphatase family. Non-receptor class dual specificity subfamily.</text>
</comment>
<dbReference type="CDD" id="cd14514">
    <property type="entry name" value="DUSP14-like"/>
    <property type="match status" value="3"/>
</dbReference>
<gene>
    <name evidence="7" type="ORF">X798_04033</name>
</gene>
<dbReference type="GO" id="GO:0004721">
    <property type="term" value="F:phosphoprotein phosphatase activity"/>
    <property type="evidence" value="ECO:0007669"/>
    <property type="project" value="UniProtKB-KW"/>
</dbReference>
<keyword evidence="8" id="KW-1185">Reference proteome</keyword>